<protein>
    <submittedName>
        <fullName evidence="1">Uncharacterized protein</fullName>
    </submittedName>
</protein>
<gene>
    <name evidence="1" type="ORF">SteCoe_35738</name>
</gene>
<organism evidence="1 2">
    <name type="scientific">Stentor coeruleus</name>
    <dbReference type="NCBI Taxonomy" id="5963"/>
    <lineage>
        <taxon>Eukaryota</taxon>
        <taxon>Sar</taxon>
        <taxon>Alveolata</taxon>
        <taxon>Ciliophora</taxon>
        <taxon>Postciliodesmatophora</taxon>
        <taxon>Heterotrichea</taxon>
        <taxon>Heterotrichida</taxon>
        <taxon>Stentoridae</taxon>
        <taxon>Stentor</taxon>
    </lineage>
</organism>
<evidence type="ECO:0000313" key="1">
    <source>
        <dbReference type="EMBL" id="OMJ67173.1"/>
    </source>
</evidence>
<sequence>MGAICNNTCVLKTEEAVENEENFKVVPDLKRKNVEMIEEVESEYSPLPSLPLPSLSDTEPKFFFGGR</sequence>
<dbReference type="AlphaFoldDB" id="A0A1R2ARK7"/>
<evidence type="ECO:0000313" key="2">
    <source>
        <dbReference type="Proteomes" id="UP000187209"/>
    </source>
</evidence>
<proteinExistence type="predicted"/>
<name>A0A1R2ARK7_9CILI</name>
<accession>A0A1R2ARK7</accession>
<dbReference type="EMBL" id="MPUH01001551">
    <property type="protein sequence ID" value="OMJ67173.1"/>
    <property type="molecule type" value="Genomic_DNA"/>
</dbReference>
<keyword evidence="2" id="KW-1185">Reference proteome</keyword>
<comment type="caution">
    <text evidence="1">The sequence shown here is derived from an EMBL/GenBank/DDBJ whole genome shotgun (WGS) entry which is preliminary data.</text>
</comment>
<dbReference type="Proteomes" id="UP000187209">
    <property type="component" value="Unassembled WGS sequence"/>
</dbReference>
<reference evidence="1 2" key="1">
    <citation type="submission" date="2016-11" db="EMBL/GenBank/DDBJ databases">
        <title>The macronuclear genome of Stentor coeruleus: a giant cell with tiny introns.</title>
        <authorList>
            <person name="Slabodnick M."/>
            <person name="Ruby J.G."/>
            <person name="Reiff S.B."/>
            <person name="Swart E.C."/>
            <person name="Gosai S."/>
            <person name="Prabakaran S."/>
            <person name="Witkowska E."/>
            <person name="Larue G.E."/>
            <person name="Fisher S."/>
            <person name="Freeman R.M."/>
            <person name="Gunawardena J."/>
            <person name="Chu W."/>
            <person name="Stover N.A."/>
            <person name="Gregory B.D."/>
            <person name="Nowacki M."/>
            <person name="Derisi J."/>
            <person name="Roy S.W."/>
            <person name="Marshall W.F."/>
            <person name="Sood P."/>
        </authorList>
    </citation>
    <scope>NUCLEOTIDE SEQUENCE [LARGE SCALE GENOMIC DNA]</scope>
    <source>
        <strain evidence="1">WM001</strain>
    </source>
</reference>